<gene>
    <name evidence="1" type="ORF">A8C32_04165</name>
</gene>
<evidence type="ECO:0000313" key="1">
    <source>
        <dbReference type="EMBL" id="OEK08651.1"/>
    </source>
</evidence>
<proteinExistence type="predicted"/>
<organism evidence="1 2">
    <name type="scientific">Flavivirga aquatica</name>
    <dbReference type="NCBI Taxonomy" id="1849968"/>
    <lineage>
        <taxon>Bacteria</taxon>
        <taxon>Pseudomonadati</taxon>
        <taxon>Bacteroidota</taxon>
        <taxon>Flavobacteriia</taxon>
        <taxon>Flavobacteriales</taxon>
        <taxon>Flavobacteriaceae</taxon>
        <taxon>Flavivirga</taxon>
    </lineage>
</organism>
<reference evidence="1 2" key="1">
    <citation type="submission" date="2016-05" db="EMBL/GenBank/DDBJ databases">
        <title>Draft Genome Sequence of Algibacter sp. Strain SK-16 Isolated from the Surface Water of Aburatsubo Inlet.</title>
        <authorList>
            <person name="Wong S.-K."/>
            <person name="Yoshizawa S."/>
            <person name="Nakajima Y."/>
            <person name="Ogura Y."/>
            <person name="Tetsuya H."/>
            <person name="Hamasaki K."/>
        </authorList>
    </citation>
    <scope>NUCLEOTIDE SEQUENCE [LARGE SCALE GENOMIC DNA]</scope>
    <source>
        <strain evidence="1 2">SK-16</strain>
    </source>
</reference>
<sequence length="175" mass="20176">MKLKYIIFASVLSLFSCKEAQKNTTDFNKKEESISVNKTTASDTLEKKEPENSIGTDALKKDAVDHYICYKDDKKAERVIWISFTEKSRAIQVKYKGQNTAIDLVFVKEEFIKGGAHPTIITYYNEIHDGKLNGEYKLTHSGNWDYVKYIRGKDGKKFNFTIDHNSNSYRKSSCF</sequence>
<evidence type="ECO:0000313" key="2">
    <source>
        <dbReference type="Proteomes" id="UP000095713"/>
    </source>
</evidence>
<keyword evidence="2" id="KW-1185">Reference proteome</keyword>
<dbReference type="PROSITE" id="PS51257">
    <property type="entry name" value="PROKAR_LIPOPROTEIN"/>
    <property type="match status" value="1"/>
</dbReference>
<evidence type="ECO:0008006" key="3">
    <source>
        <dbReference type="Google" id="ProtNLM"/>
    </source>
</evidence>
<protein>
    <recommendedName>
        <fullName evidence="3">Lipoprotein</fullName>
    </recommendedName>
</protein>
<dbReference type="STRING" id="1849968.A8C32_04165"/>
<accession>A0A1E5TBB7</accession>
<comment type="caution">
    <text evidence="1">The sequence shown here is derived from an EMBL/GenBank/DDBJ whole genome shotgun (WGS) entry which is preliminary data.</text>
</comment>
<dbReference type="OrthoDB" id="1450382at2"/>
<dbReference type="RefSeq" id="WP_069830157.1">
    <property type="nucleotide sequence ID" value="NZ_MDJD01000034.1"/>
</dbReference>
<name>A0A1E5TBB7_9FLAO</name>
<dbReference type="EMBL" id="MDJD01000034">
    <property type="protein sequence ID" value="OEK08651.1"/>
    <property type="molecule type" value="Genomic_DNA"/>
</dbReference>
<dbReference type="AlphaFoldDB" id="A0A1E5TBB7"/>
<dbReference type="Proteomes" id="UP000095713">
    <property type="component" value="Unassembled WGS sequence"/>
</dbReference>